<protein>
    <recommendedName>
        <fullName evidence="3">Protein kinase domain-containing protein</fullName>
    </recommendedName>
</protein>
<sequence length="368" mass="42592">MSLPSEIARKIYAYVKSIEVKKEEIHEEKMAIEEDEKHLETMKKAVNELRLKINRQKERIHVVSEEIKGIENNISGQLQSLKEIKEEHEKGMVSPKYRYVEQENAATVYERNPTEIGSGGFSFVYVAYWKNTTAKYAIKKFKETSKEGDIINKVYYGKSFLSSIYNSIFWDEKKYSLVLEYADGGTLRDHLRNNIIVWKNQLRFAKEITSAILWLHDDEGIIHGDLHPNNILIHQNTIKLADFGRSSEKGSDCYNTEEVWGVMPYVDPKVCTPPFDGLDDDEQIICKILSGGREEPVLDTNVKFIELYQKCWEYEPDERPNISQVNSELNSIDSENNNASTVPYSKESEESKKTKFFAIIIATVFLFK</sequence>
<evidence type="ECO:0000259" key="3">
    <source>
        <dbReference type="PROSITE" id="PS50011"/>
    </source>
</evidence>
<dbReference type="Pfam" id="PF00069">
    <property type="entry name" value="Pkinase"/>
    <property type="match status" value="1"/>
</dbReference>
<dbReference type="GO" id="GO:0004674">
    <property type="term" value="F:protein serine/threonine kinase activity"/>
    <property type="evidence" value="ECO:0007669"/>
    <property type="project" value="TreeGrafter"/>
</dbReference>
<dbReference type="PROSITE" id="PS00107">
    <property type="entry name" value="PROTEIN_KINASE_ATP"/>
    <property type="match status" value="1"/>
</dbReference>
<feature type="domain" description="Protein kinase" evidence="3">
    <location>
        <begin position="110"/>
        <end position="329"/>
    </location>
</feature>
<keyword evidence="1" id="KW-0067">ATP-binding</keyword>
<accession>U9UEI8</accession>
<feature type="coiled-coil region" evidence="2">
    <location>
        <begin position="15"/>
        <end position="87"/>
    </location>
</feature>
<dbReference type="PANTHER" id="PTHR44329">
    <property type="entry name" value="SERINE/THREONINE-PROTEIN KINASE TNNI3K-RELATED"/>
    <property type="match status" value="1"/>
</dbReference>
<gene>
    <name evidence="4" type="ORF">GLOINDRAFT_22258</name>
</gene>
<name>U9UEI8_RHIID</name>
<evidence type="ECO:0000256" key="2">
    <source>
        <dbReference type="SAM" id="Coils"/>
    </source>
</evidence>
<evidence type="ECO:0000256" key="1">
    <source>
        <dbReference type="PROSITE-ProRule" id="PRU10141"/>
    </source>
</evidence>
<dbReference type="HOGENOM" id="CLU_752586_0_0_1"/>
<dbReference type="EMBL" id="KI280576">
    <property type="protein sequence ID" value="ESA16973.1"/>
    <property type="molecule type" value="Genomic_DNA"/>
</dbReference>
<dbReference type="GO" id="GO:0005524">
    <property type="term" value="F:ATP binding"/>
    <property type="evidence" value="ECO:0007669"/>
    <property type="project" value="UniProtKB-UniRule"/>
</dbReference>
<keyword evidence="2" id="KW-0175">Coiled coil</keyword>
<organism evidence="4">
    <name type="scientific">Rhizophagus irregularis (strain DAOM 181602 / DAOM 197198 / MUCL 43194)</name>
    <name type="common">Arbuscular mycorrhizal fungus</name>
    <name type="synonym">Glomus intraradices</name>
    <dbReference type="NCBI Taxonomy" id="747089"/>
    <lineage>
        <taxon>Eukaryota</taxon>
        <taxon>Fungi</taxon>
        <taxon>Fungi incertae sedis</taxon>
        <taxon>Mucoromycota</taxon>
        <taxon>Glomeromycotina</taxon>
        <taxon>Glomeromycetes</taxon>
        <taxon>Glomerales</taxon>
        <taxon>Glomeraceae</taxon>
        <taxon>Rhizophagus</taxon>
    </lineage>
</organism>
<dbReference type="SUPFAM" id="SSF56112">
    <property type="entry name" value="Protein kinase-like (PK-like)"/>
    <property type="match status" value="1"/>
</dbReference>
<dbReference type="AlphaFoldDB" id="U9UEI8"/>
<evidence type="ECO:0000313" key="4">
    <source>
        <dbReference type="EMBL" id="ESA16973.1"/>
    </source>
</evidence>
<dbReference type="InterPro" id="IPR011009">
    <property type="entry name" value="Kinase-like_dom_sf"/>
</dbReference>
<feature type="binding site" evidence="1">
    <location>
        <position position="140"/>
    </location>
    <ligand>
        <name>ATP</name>
        <dbReference type="ChEBI" id="CHEBI:30616"/>
    </ligand>
</feature>
<dbReference type="InterPro" id="IPR000719">
    <property type="entry name" value="Prot_kinase_dom"/>
</dbReference>
<keyword evidence="1" id="KW-0547">Nucleotide-binding</keyword>
<proteinExistence type="predicted"/>
<dbReference type="VEuPathDB" id="FungiDB:RhiirFUN_016699"/>
<dbReference type="PROSITE" id="PS50011">
    <property type="entry name" value="PROTEIN_KINASE_DOM"/>
    <property type="match status" value="1"/>
</dbReference>
<dbReference type="InterPro" id="IPR051681">
    <property type="entry name" value="Ser/Thr_Kinases-Pseudokinases"/>
</dbReference>
<dbReference type="Gene3D" id="1.10.510.10">
    <property type="entry name" value="Transferase(Phosphotransferase) domain 1"/>
    <property type="match status" value="1"/>
</dbReference>
<dbReference type="InterPro" id="IPR017441">
    <property type="entry name" value="Protein_kinase_ATP_BS"/>
</dbReference>
<reference evidence="4" key="1">
    <citation type="submission" date="2013-07" db="EMBL/GenBank/DDBJ databases">
        <title>The genome of an arbuscular mycorrhizal fungus provides insights into the evolution of the oldest plant symbiosis.</title>
        <authorList>
            <consortium name="DOE Joint Genome Institute"/>
            <person name="Tisserant E."/>
            <person name="Malbreil M."/>
            <person name="Kuo A."/>
            <person name="Kohler A."/>
            <person name="Symeonidi A."/>
            <person name="Balestrini R."/>
            <person name="Charron P."/>
            <person name="Duensing N."/>
            <person name="Frei-dit-Frey N."/>
            <person name="Gianinazzi-Pearson V."/>
            <person name="Gilbert B."/>
            <person name="Handa Y."/>
            <person name="Hijri M."/>
            <person name="Kaul R."/>
            <person name="Kawaguchi M."/>
            <person name="Krajinski F."/>
            <person name="Lammers P."/>
            <person name="Lapierre D."/>
            <person name="Masclaux F.G."/>
            <person name="Murat C."/>
            <person name="Morin E."/>
            <person name="Ndikumana S."/>
            <person name="Pagni M."/>
            <person name="Petitpierre D."/>
            <person name="Requena N."/>
            <person name="Rosikiewicz P."/>
            <person name="Riley R."/>
            <person name="Saito K."/>
            <person name="San Clemente H."/>
            <person name="Shapiro H."/>
            <person name="van Tuinen D."/>
            <person name="Becard G."/>
            <person name="Bonfante P."/>
            <person name="Paszkowski U."/>
            <person name="Shachar-Hill Y."/>
            <person name="Young J.P."/>
            <person name="Sanders I.R."/>
            <person name="Henrissat B."/>
            <person name="Rensing S.A."/>
            <person name="Grigoriev I.V."/>
            <person name="Corradi N."/>
            <person name="Roux C."/>
            <person name="Martin F."/>
        </authorList>
    </citation>
    <scope>NUCLEOTIDE SEQUENCE</scope>
    <source>
        <strain evidence="4">DAOM 197198</strain>
    </source>
</reference>